<protein>
    <recommendedName>
        <fullName evidence="9">Exosome complex component 10 homolog</fullName>
    </recommendedName>
</protein>
<evidence type="ECO:0000256" key="2">
    <source>
        <dbReference type="ARBA" id="ARBA00022552"/>
    </source>
</evidence>
<evidence type="ECO:0000256" key="9">
    <source>
        <dbReference type="ARBA" id="ARBA00070365"/>
    </source>
</evidence>
<feature type="domain" description="HRDC" evidence="11">
    <location>
        <begin position="487"/>
        <end position="567"/>
    </location>
</feature>
<dbReference type="Proteomes" id="UP000031036">
    <property type="component" value="Unassembled WGS sequence"/>
</dbReference>
<dbReference type="InterPro" id="IPR049559">
    <property type="entry name" value="Rrp6p-like_exo"/>
</dbReference>
<dbReference type="Gene3D" id="1.10.150.80">
    <property type="entry name" value="HRDC domain"/>
    <property type="match status" value="1"/>
</dbReference>
<dbReference type="FunFam" id="1.10.150.80:FF:000001">
    <property type="entry name" value="Putative exosome component 10"/>
    <property type="match status" value="1"/>
</dbReference>
<dbReference type="Pfam" id="PF01612">
    <property type="entry name" value="DNA_pol_A_exo1"/>
    <property type="match status" value="1"/>
</dbReference>
<evidence type="ECO:0000256" key="4">
    <source>
        <dbReference type="ARBA" id="ARBA00022801"/>
    </source>
</evidence>
<dbReference type="GO" id="GO:0071036">
    <property type="term" value="P:nuclear polyadenylation-dependent snoRNA catabolic process"/>
    <property type="evidence" value="ECO:0007669"/>
    <property type="project" value="TreeGrafter"/>
</dbReference>
<dbReference type="EMBL" id="JPKZ01000862">
    <property type="protein sequence ID" value="KHN85107.1"/>
    <property type="molecule type" value="Genomic_DNA"/>
</dbReference>
<dbReference type="InterPro" id="IPR045092">
    <property type="entry name" value="Rrp6-like"/>
</dbReference>
<keyword evidence="13" id="KW-1185">Reference proteome</keyword>
<evidence type="ECO:0000256" key="1">
    <source>
        <dbReference type="ARBA" id="ARBA00004123"/>
    </source>
</evidence>
<dbReference type="Gene3D" id="3.30.420.10">
    <property type="entry name" value="Ribonuclease H-like superfamily/Ribonuclease H"/>
    <property type="match status" value="1"/>
</dbReference>
<dbReference type="STRING" id="6265.A0A0B2VUS3"/>
<proteinExistence type="inferred from homology"/>
<dbReference type="Pfam" id="PF08066">
    <property type="entry name" value="PMC2NT"/>
    <property type="match status" value="1"/>
</dbReference>
<dbReference type="SMART" id="SM00341">
    <property type="entry name" value="HRDC"/>
    <property type="match status" value="1"/>
</dbReference>
<keyword evidence="3" id="KW-0540">Nuclease</keyword>
<dbReference type="OrthoDB" id="2250022at2759"/>
<dbReference type="GO" id="GO:0071044">
    <property type="term" value="P:histone mRNA catabolic process"/>
    <property type="evidence" value="ECO:0007669"/>
    <property type="project" value="TreeGrafter"/>
</dbReference>
<evidence type="ECO:0000256" key="8">
    <source>
        <dbReference type="ARBA" id="ARBA00043957"/>
    </source>
</evidence>
<evidence type="ECO:0000256" key="5">
    <source>
        <dbReference type="ARBA" id="ARBA00022835"/>
    </source>
</evidence>
<dbReference type="SUPFAM" id="SSF53098">
    <property type="entry name" value="Ribonuclease H-like"/>
    <property type="match status" value="1"/>
</dbReference>
<comment type="caution">
    <text evidence="12">The sequence shown here is derived from an EMBL/GenBank/DDBJ whole genome shotgun (WGS) entry which is preliminary data.</text>
</comment>
<dbReference type="GO" id="GO:0071035">
    <property type="term" value="P:nuclear polyadenylation-dependent rRNA catabolic process"/>
    <property type="evidence" value="ECO:0007669"/>
    <property type="project" value="TreeGrafter"/>
</dbReference>
<keyword evidence="2" id="KW-0698">rRNA processing</keyword>
<dbReference type="Pfam" id="PF00570">
    <property type="entry name" value="HRDC"/>
    <property type="match status" value="1"/>
</dbReference>
<dbReference type="PANTHER" id="PTHR12124:SF47">
    <property type="entry name" value="EXOSOME COMPONENT 10"/>
    <property type="match status" value="1"/>
</dbReference>
<comment type="subcellular location">
    <subcellularLocation>
        <location evidence="1">Nucleus</location>
    </subcellularLocation>
</comment>
<dbReference type="GO" id="GO:0000467">
    <property type="term" value="P:exonucleolytic trimming to generate mature 3'-end of 5.8S rRNA from tricistronic rRNA transcript (SSU-rRNA, 5.8S rRNA, LSU-rRNA)"/>
    <property type="evidence" value="ECO:0007669"/>
    <property type="project" value="InterPro"/>
</dbReference>
<dbReference type="GO" id="GO:0005730">
    <property type="term" value="C:nucleolus"/>
    <property type="evidence" value="ECO:0007669"/>
    <property type="project" value="TreeGrafter"/>
</dbReference>
<dbReference type="GO" id="GO:0071039">
    <property type="term" value="P:nuclear polyadenylation-dependent CUT catabolic process"/>
    <property type="evidence" value="ECO:0007669"/>
    <property type="project" value="TreeGrafter"/>
</dbReference>
<dbReference type="InterPro" id="IPR010997">
    <property type="entry name" value="HRDC-like_sf"/>
</dbReference>
<dbReference type="CDD" id="cd06147">
    <property type="entry name" value="Rrp6p_like_exo"/>
    <property type="match status" value="1"/>
</dbReference>
<dbReference type="InterPro" id="IPR012337">
    <property type="entry name" value="RNaseH-like_sf"/>
</dbReference>
<dbReference type="InterPro" id="IPR002121">
    <property type="entry name" value="HRDC_dom"/>
</dbReference>
<keyword evidence="6" id="KW-0269">Exonuclease</keyword>
<gene>
    <name evidence="12" type="primary">Exosc10</name>
    <name evidence="12" type="ORF">Tcan_09812</name>
</gene>
<dbReference type="PANTHER" id="PTHR12124">
    <property type="entry name" value="POLYMYOSITIS/SCLERODERMA AUTOANTIGEN-RELATED"/>
    <property type="match status" value="1"/>
</dbReference>
<accession>A0A0B2VUS3</accession>
<dbReference type="PROSITE" id="PS50967">
    <property type="entry name" value="HRDC"/>
    <property type="match status" value="1"/>
</dbReference>
<dbReference type="InterPro" id="IPR012588">
    <property type="entry name" value="Exosome-assoc_fac_Rrp6_N"/>
</dbReference>
<dbReference type="SUPFAM" id="SSF47819">
    <property type="entry name" value="HRDC-like"/>
    <property type="match status" value="1"/>
</dbReference>
<keyword evidence="7" id="KW-0539">Nucleus</keyword>
<dbReference type="GO" id="GO:0000166">
    <property type="term" value="F:nucleotide binding"/>
    <property type="evidence" value="ECO:0007669"/>
    <property type="project" value="InterPro"/>
</dbReference>
<dbReference type="SMART" id="SM00474">
    <property type="entry name" value="35EXOc"/>
    <property type="match status" value="1"/>
</dbReference>
<evidence type="ECO:0000256" key="10">
    <source>
        <dbReference type="SAM" id="MobiDB-lite"/>
    </source>
</evidence>
<evidence type="ECO:0000259" key="11">
    <source>
        <dbReference type="PROSITE" id="PS50967"/>
    </source>
</evidence>
<dbReference type="InterPro" id="IPR002562">
    <property type="entry name" value="3'-5'_exonuclease_dom"/>
</dbReference>
<evidence type="ECO:0000256" key="6">
    <source>
        <dbReference type="ARBA" id="ARBA00022839"/>
    </source>
</evidence>
<dbReference type="GO" id="GO:0071038">
    <property type="term" value="P:TRAMP-dependent tRNA surveillance pathway"/>
    <property type="evidence" value="ECO:0007669"/>
    <property type="project" value="TreeGrafter"/>
</dbReference>
<dbReference type="AlphaFoldDB" id="A0A0B2VUS3"/>
<dbReference type="GO" id="GO:0000175">
    <property type="term" value="F:3'-5'-RNA exonuclease activity"/>
    <property type="evidence" value="ECO:0007669"/>
    <property type="project" value="InterPro"/>
</dbReference>
<dbReference type="GO" id="GO:0000176">
    <property type="term" value="C:nuclear exosome (RNase complex)"/>
    <property type="evidence" value="ECO:0007669"/>
    <property type="project" value="InterPro"/>
</dbReference>
<dbReference type="InterPro" id="IPR044876">
    <property type="entry name" value="HRDC_dom_sf"/>
</dbReference>
<dbReference type="FunFam" id="3.30.420.10:FF:000059">
    <property type="entry name" value="Exosome complex exonuclease Rrp6"/>
    <property type="match status" value="1"/>
</dbReference>
<feature type="compositionally biased region" description="Polar residues" evidence="10">
    <location>
        <begin position="721"/>
        <end position="731"/>
    </location>
</feature>
<reference evidence="12 13" key="1">
    <citation type="submission" date="2014-11" db="EMBL/GenBank/DDBJ databases">
        <title>Genetic blueprint of the zoonotic pathogen Toxocara canis.</title>
        <authorList>
            <person name="Zhu X.-Q."/>
            <person name="Korhonen P.K."/>
            <person name="Cai H."/>
            <person name="Young N.D."/>
            <person name="Nejsum P."/>
            <person name="von Samson-Himmelstjerna G."/>
            <person name="Boag P.R."/>
            <person name="Tan P."/>
            <person name="Li Q."/>
            <person name="Min J."/>
            <person name="Yang Y."/>
            <person name="Wang X."/>
            <person name="Fang X."/>
            <person name="Hall R.S."/>
            <person name="Hofmann A."/>
            <person name="Sternberg P.W."/>
            <person name="Jex A.R."/>
            <person name="Gasser R.B."/>
        </authorList>
    </citation>
    <scope>NUCLEOTIDE SEQUENCE [LARGE SCALE GENOMIC DNA]</scope>
    <source>
        <strain evidence="12">PN_DK_2014</strain>
    </source>
</reference>
<keyword evidence="4" id="KW-0378">Hydrolase</keyword>
<sequence length="924" mass="105100">MAEERKIETADETADSEELEKNVKKVQHSLVQAVRAANVLPKRSEGYELFASFPLYLQFMNEQETRILTLLRSLMRKAGCRIKLPSKVDDVDDIMDTIAEGNDAIVERLGILMDTLSRNARCEEVTVPQLEPGAEYVSGISGQRSSQGRYAVLLSRANHGNESTSSNNIPHRTTEHASSKVQIKPQVAYAISVDNSEKEFVPKLRVKHNAIVEPSRNLQIVDEASDKGNVVWCCDQQANEHPYQLELEKFKVPSSQLEFGSVRQLRTLEDTELVVVDNVEKLQKLRDELNSVSEFAVDLEHHSYRSYQGLTCLMQISTAEKDYIIDPFPLWDDMHILNEPFTNPNILKVFHGSEHDVQWLQRDFGIYVVGMFDTFCAMHVLSFAKYSLAYLLQSICNIVVDKELQKADWRVRPLSSAHIEYARGDTHYLLYCYDVLRQRLLNEGNETNNLLRTTYNESALMCRIVYEKPTFESEGYEVLLRGRKSLNNRQLFALRALWKWRDERGRAEDESLEYVLPSHMLLQIAEVLPREAQGILACCSPIPPLVKQELMSLHRIVRTARDRPLELRPTLNLNQATLTFESYELQRSKMTKQKALLRSHMDFSMTKFDEEISTSTEMDEAARNLAVAVKESAELTLADCHLASQIVSSPVANGSDENKEHRVRAVHIVGPEPGYDKAKREQVEETLSQWATPYECYVIALKERQTKEAEERAKEEAQTASSDSQDKNVNGTKKLWSHLDPASVRPDVVEKKEEFPVIEVESKRTGDAEAAVGLDEEMVLTKKALKKKRKRECGKPDIERAGIVTEKAGGAPEKKKWMAASELGSASVDYTKFDSQMFNVLTKLSRRECCKLRGICQVVYRTSRDFNVNSQKNLNVVVHMIHLVECLVKSVIERLIVESVEAEAVRVVDSISERNEGPNLVCTL</sequence>
<dbReference type="GO" id="GO:0071037">
    <property type="term" value="P:nuclear polyadenylation-dependent snRNA catabolic process"/>
    <property type="evidence" value="ECO:0007669"/>
    <property type="project" value="TreeGrafter"/>
</dbReference>
<evidence type="ECO:0000256" key="7">
    <source>
        <dbReference type="ARBA" id="ARBA00023242"/>
    </source>
</evidence>
<organism evidence="12 13">
    <name type="scientific">Toxocara canis</name>
    <name type="common">Canine roundworm</name>
    <dbReference type="NCBI Taxonomy" id="6265"/>
    <lineage>
        <taxon>Eukaryota</taxon>
        <taxon>Metazoa</taxon>
        <taxon>Ecdysozoa</taxon>
        <taxon>Nematoda</taxon>
        <taxon>Chromadorea</taxon>
        <taxon>Rhabditida</taxon>
        <taxon>Spirurina</taxon>
        <taxon>Ascaridomorpha</taxon>
        <taxon>Ascaridoidea</taxon>
        <taxon>Toxocaridae</taxon>
        <taxon>Toxocara</taxon>
    </lineage>
</organism>
<dbReference type="OMA" id="LPMRTEG"/>
<comment type="similarity">
    <text evidence="8">Belongs to the exosome component 10/RRP6 family.</text>
</comment>
<dbReference type="GO" id="GO:0071051">
    <property type="term" value="P:poly(A)-dependent snoRNA 3'-end processing"/>
    <property type="evidence" value="ECO:0007669"/>
    <property type="project" value="TreeGrafter"/>
</dbReference>
<evidence type="ECO:0000313" key="13">
    <source>
        <dbReference type="Proteomes" id="UP000031036"/>
    </source>
</evidence>
<evidence type="ECO:0000256" key="3">
    <source>
        <dbReference type="ARBA" id="ARBA00022722"/>
    </source>
</evidence>
<dbReference type="GO" id="GO:0003727">
    <property type="term" value="F:single-stranded RNA binding"/>
    <property type="evidence" value="ECO:0007669"/>
    <property type="project" value="TreeGrafter"/>
</dbReference>
<dbReference type="InterPro" id="IPR036397">
    <property type="entry name" value="RNaseH_sf"/>
</dbReference>
<feature type="region of interest" description="Disordered" evidence="10">
    <location>
        <begin position="709"/>
        <end position="731"/>
    </location>
</feature>
<keyword evidence="5" id="KW-0271">Exosome</keyword>
<name>A0A0B2VUS3_TOXCA</name>
<dbReference type="GO" id="GO:0071040">
    <property type="term" value="P:nuclear polyadenylation-dependent antisense transcript catabolic process"/>
    <property type="evidence" value="ECO:0007669"/>
    <property type="project" value="TreeGrafter"/>
</dbReference>
<evidence type="ECO:0000313" key="12">
    <source>
        <dbReference type="EMBL" id="KHN85107.1"/>
    </source>
</evidence>